<dbReference type="RefSeq" id="WP_133239724.1">
    <property type="nucleotide sequence ID" value="NZ_CP037458.1"/>
</dbReference>
<reference evidence="2" key="1">
    <citation type="submission" date="2019-07" db="EMBL/GenBank/DDBJ databases">
        <title>Phylogenomic Reclassification of ATCC Bacillus Strains and Various Taxa within the Genus Bacillus.</title>
        <authorList>
            <person name="Riojas M.A."/>
            <person name="Frank A.M."/>
            <person name="Fenn S.L."/>
            <person name="King S.P."/>
            <person name="Brower S.M."/>
            <person name="Hazbon M.H."/>
        </authorList>
    </citation>
    <scope>NUCLEOTIDE SEQUENCE</scope>
    <source>
        <strain evidence="2">ATCC 35646</strain>
    </source>
</reference>
<dbReference type="Proteomes" id="UP001181533">
    <property type="component" value="Unassembled WGS sequence"/>
</dbReference>
<keyword evidence="1" id="KW-0472">Membrane</keyword>
<comment type="caution">
    <text evidence="2">The sequence shown here is derived from an EMBL/GenBank/DDBJ whole genome shotgun (WGS) entry which is preliminary data.</text>
</comment>
<dbReference type="EMBL" id="VKQN01000010">
    <property type="protein sequence ID" value="MDR4176497.1"/>
    <property type="molecule type" value="Genomic_DNA"/>
</dbReference>
<keyword evidence="1" id="KW-0812">Transmembrane</keyword>
<dbReference type="AlphaFoldDB" id="A0AB35P9K3"/>
<name>A0AB35P9K3_BACTU</name>
<protein>
    <submittedName>
        <fullName evidence="2">Uncharacterized protein</fullName>
    </submittedName>
</protein>
<evidence type="ECO:0000313" key="3">
    <source>
        <dbReference type="Proteomes" id="UP001181533"/>
    </source>
</evidence>
<sequence>MKIDKLTREKHFVYITGAFYFYFDLGLELNFYTKIYIGKGGSSLYKIIYGILILIYTLYSFFVSDGSEVRFIMVLTIVLIFSVVLEKGNVKKQD</sequence>
<proteinExistence type="predicted"/>
<feature type="transmembrane region" description="Helical" evidence="1">
    <location>
        <begin position="69"/>
        <end position="85"/>
    </location>
</feature>
<evidence type="ECO:0000256" key="1">
    <source>
        <dbReference type="SAM" id="Phobius"/>
    </source>
</evidence>
<feature type="transmembrane region" description="Helical" evidence="1">
    <location>
        <begin position="44"/>
        <end position="63"/>
    </location>
</feature>
<accession>A0AB35P9K3</accession>
<gene>
    <name evidence="2" type="ORF">FO599_10260</name>
</gene>
<organism evidence="2 3">
    <name type="scientific">Bacillus thuringiensis</name>
    <dbReference type="NCBI Taxonomy" id="1428"/>
    <lineage>
        <taxon>Bacteria</taxon>
        <taxon>Bacillati</taxon>
        <taxon>Bacillota</taxon>
        <taxon>Bacilli</taxon>
        <taxon>Bacillales</taxon>
        <taxon>Bacillaceae</taxon>
        <taxon>Bacillus</taxon>
        <taxon>Bacillus cereus group</taxon>
    </lineage>
</organism>
<keyword evidence="1" id="KW-1133">Transmembrane helix</keyword>
<evidence type="ECO:0000313" key="2">
    <source>
        <dbReference type="EMBL" id="MDR4176497.1"/>
    </source>
</evidence>